<dbReference type="InterPro" id="IPR001005">
    <property type="entry name" value="SANT/Myb"/>
</dbReference>
<evidence type="ECO:0000256" key="2">
    <source>
        <dbReference type="ARBA" id="ARBA00022737"/>
    </source>
</evidence>
<dbReference type="Pfam" id="PF13921">
    <property type="entry name" value="Myb_DNA-bind_6"/>
    <property type="match status" value="1"/>
</dbReference>
<dbReference type="PANTHER" id="PTHR45614">
    <property type="entry name" value="MYB PROTEIN-RELATED"/>
    <property type="match status" value="1"/>
</dbReference>
<reference evidence="10 11" key="1">
    <citation type="journal article" date="2017" name="Nat. Commun.">
        <title>Genome assembly with in vitro proximity ligation data and whole-genome triplication in lettuce.</title>
        <authorList>
            <person name="Reyes-Chin-Wo S."/>
            <person name="Wang Z."/>
            <person name="Yang X."/>
            <person name="Kozik A."/>
            <person name="Arikit S."/>
            <person name="Song C."/>
            <person name="Xia L."/>
            <person name="Froenicke L."/>
            <person name="Lavelle D.O."/>
            <person name="Truco M.J."/>
            <person name="Xia R."/>
            <person name="Zhu S."/>
            <person name="Xu C."/>
            <person name="Xu H."/>
            <person name="Xu X."/>
            <person name="Cox K."/>
            <person name="Korf I."/>
            <person name="Meyers B.C."/>
            <person name="Michelmore R.W."/>
        </authorList>
    </citation>
    <scope>NUCLEOTIDE SEQUENCE [LARGE SCALE GENOMIC DNA]</scope>
    <source>
        <strain evidence="11">cv. Salinas</strain>
        <tissue evidence="10">Seedlings</tissue>
    </source>
</reference>
<feature type="compositionally biased region" description="Basic residues" evidence="7">
    <location>
        <begin position="1"/>
        <end position="11"/>
    </location>
</feature>
<evidence type="ECO:0000256" key="6">
    <source>
        <dbReference type="ARBA" id="ARBA00023242"/>
    </source>
</evidence>
<evidence type="ECO:0000256" key="1">
    <source>
        <dbReference type="ARBA" id="ARBA00004123"/>
    </source>
</evidence>
<keyword evidence="11" id="KW-1185">Reference proteome</keyword>
<name>A0A9R1W274_LACSA</name>
<keyword evidence="4" id="KW-0238">DNA-binding</keyword>
<accession>A0A9R1W274</accession>
<dbReference type="Proteomes" id="UP000235145">
    <property type="component" value="Unassembled WGS sequence"/>
</dbReference>
<feature type="compositionally biased region" description="Basic and acidic residues" evidence="7">
    <location>
        <begin position="36"/>
        <end position="56"/>
    </location>
</feature>
<keyword evidence="6" id="KW-0539">Nucleus</keyword>
<dbReference type="PROSITE" id="PS51294">
    <property type="entry name" value="HTH_MYB"/>
    <property type="match status" value="2"/>
</dbReference>
<dbReference type="SUPFAM" id="SSF46689">
    <property type="entry name" value="Homeodomain-like"/>
    <property type="match status" value="1"/>
</dbReference>
<dbReference type="SMART" id="SM00717">
    <property type="entry name" value="SANT"/>
    <property type="match status" value="2"/>
</dbReference>
<dbReference type="InterPro" id="IPR017930">
    <property type="entry name" value="Myb_dom"/>
</dbReference>
<feature type="region of interest" description="Disordered" evidence="7">
    <location>
        <begin position="1"/>
        <end position="58"/>
    </location>
</feature>
<evidence type="ECO:0000256" key="5">
    <source>
        <dbReference type="ARBA" id="ARBA00023163"/>
    </source>
</evidence>
<dbReference type="InterPro" id="IPR009057">
    <property type="entry name" value="Homeodomain-like_sf"/>
</dbReference>
<keyword evidence="5" id="KW-0804">Transcription</keyword>
<comment type="caution">
    <text evidence="10">The sequence shown here is derived from an EMBL/GenBank/DDBJ whole genome shotgun (WGS) entry which is preliminary data.</text>
</comment>
<keyword evidence="3" id="KW-0805">Transcription regulation</keyword>
<evidence type="ECO:0000256" key="3">
    <source>
        <dbReference type="ARBA" id="ARBA00023015"/>
    </source>
</evidence>
<protein>
    <submittedName>
        <fullName evidence="10">Uncharacterized protein</fullName>
    </submittedName>
</protein>
<evidence type="ECO:0000313" key="11">
    <source>
        <dbReference type="Proteomes" id="UP000235145"/>
    </source>
</evidence>
<comment type="subcellular location">
    <subcellularLocation>
        <location evidence="1">Nucleus</location>
    </subcellularLocation>
</comment>
<evidence type="ECO:0000259" key="9">
    <source>
        <dbReference type="PROSITE" id="PS51294"/>
    </source>
</evidence>
<dbReference type="PROSITE" id="PS50090">
    <property type="entry name" value="MYB_LIKE"/>
    <property type="match status" value="2"/>
</dbReference>
<evidence type="ECO:0000313" key="10">
    <source>
        <dbReference type="EMBL" id="KAJ0214598.1"/>
    </source>
</evidence>
<dbReference type="CDD" id="cd00167">
    <property type="entry name" value="SANT"/>
    <property type="match status" value="2"/>
</dbReference>
<organism evidence="10 11">
    <name type="scientific">Lactuca sativa</name>
    <name type="common">Garden lettuce</name>
    <dbReference type="NCBI Taxonomy" id="4236"/>
    <lineage>
        <taxon>Eukaryota</taxon>
        <taxon>Viridiplantae</taxon>
        <taxon>Streptophyta</taxon>
        <taxon>Embryophyta</taxon>
        <taxon>Tracheophyta</taxon>
        <taxon>Spermatophyta</taxon>
        <taxon>Magnoliopsida</taxon>
        <taxon>eudicotyledons</taxon>
        <taxon>Gunneridae</taxon>
        <taxon>Pentapetalae</taxon>
        <taxon>asterids</taxon>
        <taxon>campanulids</taxon>
        <taxon>Asterales</taxon>
        <taxon>Asteraceae</taxon>
        <taxon>Cichorioideae</taxon>
        <taxon>Cichorieae</taxon>
        <taxon>Lactucinae</taxon>
        <taxon>Lactuca</taxon>
    </lineage>
</organism>
<evidence type="ECO:0000256" key="7">
    <source>
        <dbReference type="SAM" id="MobiDB-lite"/>
    </source>
</evidence>
<dbReference type="InterPro" id="IPR050560">
    <property type="entry name" value="MYB_TF"/>
</dbReference>
<proteinExistence type="predicted"/>
<keyword evidence="2" id="KW-0677">Repeat</keyword>
<dbReference type="Gene3D" id="1.10.10.60">
    <property type="entry name" value="Homeodomain-like"/>
    <property type="match status" value="2"/>
</dbReference>
<feature type="domain" description="Myb-like" evidence="8">
    <location>
        <begin position="56"/>
        <end position="107"/>
    </location>
</feature>
<sequence>MNKTLNFKRRTTNSPTTSTTMPVSFAPSSQPGVLDKMTKSEEKPNSQHGEDDDSRRQFVVKGHWKPSEDRKLRELVALHGPKNWNMISEQLPGRSGKSCRLRWVNQLDPQIKTSMFTREEDETLMAAHMVFGNQWSHIAKFFPGRTDNGIKNHWHVLTSRRRKHIVGVPSSSSSSSSFRCVSGDSTNGSSSSTITLMGKSTVINEDTKCSGEEIKMSLAVADGGGSGGTGDYCNEAMETDDGYMAEVRLSFTNPPNDINLNTATSNHFTTIQTTINQPLSPPFIDFLGIGN</sequence>
<dbReference type="GO" id="GO:0005634">
    <property type="term" value="C:nucleus"/>
    <property type="evidence" value="ECO:0000318"/>
    <property type="project" value="GO_Central"/>
</dbReference>
<dbReference type="EMBL" id="NBSK02000004">
    <property type="protein sequence ID" value="KAJ0214598.1"/>
    <property type="molecule type" value="Genomic_DNA"/>
</dbReference>
<feature type="domain" description="HTH myb-type" evidence="9">
    <location>
        <begin position="56"/>
        <end position="111"/>
    </location>
</feature>
<dbReference type="AlphaFoldDB" id="A0A9R1W274"/>
<evidence type="ECO:0000256" key="4">
    <source>
        <dbReference type="ARBA" id="ARBA00023125"/>
    </source>
</evidence>
<dbReference type="PANTHER" id="PTHR45614:SF277">
    <property type="entry name" value="HOMEODOMAIN-LIKE PROTEIN-RELATED"/>
    <property type="match status" value="1"/>
</dbReference>
<dbReference type="FunFam" id="1.10.10.60:FF:000060">
    <property type="entry name" value="MYB transcription factor"/>
    <property type="match status" value="1"/>
</dbReference>
<dbReference type="GO" id="GO:0000981">
    <property type="term" value="F:DNA-binding transcription factor activity, RNA polymerase II-specific"/>
    <property type="evidence" value="ECO:0000318"/>
    <property type="project" value="GO_Central"/>
</dbReference>
<feature type="domain" description="Myb-like" evidence="8">
    <location>
        <begin position="108"/>
        <end position="158"/>
    </location>
</feature>
<gene>
    <name evidence="10" type="ORF">LSAT_V11C400225060</name>
</gene>
<feature type="domain" description="HTH myb-type" evidence="9">
    <location>
        <begin position="116"/>
        <end position="162"/>
    </location>
</feature>
<dbReference type="GO" id="GO:0006355">
    <property type="term" value="P:regulation of DNA-templated transcription"/>
    <property type="evidence" value="ECO:0000318"/>
    <property type="project" value="GO_Central"/>
</dbReference>
<dbReference type="GO" id="GO:0000978">
    <property type="term" value="F:RNA polymerase II cis-regulatory region sequence-specific DNA binding"/>
    <property type="evidence" value="ECO:0000318"/>
    <property type="project" value="GO_Central"/>
</dbReference>
<evidence type="ECO:0000259" key="8">
    <source>
        <dbReference type="PROSITE" id="PS50090"/>
    </source>
</evidence>